<organism evidence="2 3">
    <name type="scientific">Tetrapyrgos nigripes</name>
    <dbReference type="NCBI Taxonomy" id="182062"/>
    <lineage>
        <taxon>Eukaryota</taxon>
        <taxon>Fungi</taxon>
        <taxon>Dikarya</taxon>
        <taxon>Basidiomycota</taxon>
        <taxon>Agaricomycotina</taxon>
        <taxon>Agaricomycetes</taxon>
        <taxon>Agaricomycetidae</taxon>
        <taxon>Agaricales</taxon>
        <taxon>Marasmiineae</taxon>
        <taxon>Marasmiaceae</taxon>
        <taxon>Tetrapyrgos</taxon>
    </lineage>
</organism>
<gene>
    <name evidence="2" type="ORF">D9758_017991</name>
</gene>
<feature type="compositionally biased region" description="Low complexity" evidence="1">
    <location>
        <begin position="35"/>
        <end position="58"/>
    </location>
</feature>
<sequence length="180" mass="19289">MEAPIIRPTFPSRSVNSTPFFVKYTKTRWSLKYPVQHPSQTSHTSSPSSTVTPPGGSPYAKQARSSFGMAFSKSPGRLSISLRRVSRSGIDVGSSVEDTAGMVGGEIPEFCTGCVRIGAGAWTREGTGFARGIPANISAISSLFFSEPLDKPVALELTTHLRGHCSSTQKDKLVLEQVVL</sequence>
<name>A0A8H5B501_9AGAR</name>
<reference evidence="2 3" key="1">
    <citation type="journal article" date="2020" name="ISME J.">
        <title>Uncovering the hidden diversity of litter-decomposition mechanisms in mushroom-forming fungi.</title>
        <authorList>
            <person name="Floudas D."/>
            <person name="Bentzer J."/>
            <person name="Ahren D."/>
            <person name="Johansson T."/>
            <person name="Persson P."/>
            <person name="Tunlid A."/>
        </authorList>
    </citation>
    <scope>NUCLEOTIDE SEQUENCE [LARGE SCALE GENOMIC DNA]</scope>
    <source>
        <strain evidence="2 3">CBS 291.85</strain>
    </source>
</reference>
<accession>A0A8H5B501</accession>
<dbReference type="Proteomes" id="UP000559256">
    <property type="component" value="Unassembled WGS sequence"/>
</dbReference>
<evidence type="ECO:0000256" key="1">
    <source>
        <dbReference type="SAM" id="MobiDB-lite"/>
    </source>
</evidence>
<evidence type="ECO:0000313" key="2">
    <source>
        <dbReference type="EMBL" id="KAF5316849.1"/>
    </source>
</evidence>
<proteinExistence type="predicted"/>
<dbReference type="AlphaFoldDB" id="A0A8H5B501"/>
<evidence type="ECO:0000313" key="3">
    <source>
        <dbReference type="Proteomes" id="UP000559256"/>
    </source>
</evidence>
<dbReference type="EMBL" id="JAACJM010000487">
    <property type="protein sequence ID" value="KAF5316849.1"/>
    <property type="molecule type" value="Genomic_DNA"/>
</dbReference>
<feature type="region of interest" description="Disordered" evidence="1">
    <location>
        <begin position="35"/>
        <end position="62"/>
    </location>
</feature>
<comment type="caution">
    <text evidence="2">The sequence shown here is derived from an EMBL/GenBank/DDBJ whole genome shotgun (WGS) entry which is preliminary data.</text>
</comment>
<keyword evidence="3" id="KW-1185">Reference proteome</keyword>
<protein>
    <submittedName>
        <fullName evidence="2">Uncharacterized protein</fullName>
    </submittedName>
</protein>